<proteinExistence type="predicted"/>
<protein>
    <submittedName>
        <fullName evidence="1">Uncharacterized protein</fullName>
    </submittedName>
</protein>
<dbReference type="EMBL" id="OX596098">
    <property type="protein sequence ID" value="CAI9694808.1"/>
    <property type="molecule type" value="Genomic_DNA"/>
</dbReference>
<accession>A0ACB0E2H0</accession>
<sequence>MNSACLSWCQRDVRHSVKMRQGPRAFSKVSTGDSDIPSYCEMKDGPVFKPLQGNPASFQVRASRCIFPFRQQPRGPSHIPIAERSLLLRCFWKVGIRLEPKPGNQLSSRDDLGYTEHSSSFCADGGVPLDLGQCSRGISGVA</sequence>
<reference evidence="1" key="1">
    <citation type="submission" date="2023-05" db="EMBL/GenBank/DDBJ databases">
        <authorList>
            <consortium name="ELIXIR-Norway"/>
        </authorList>
    </citation>
    <scope>NUCLEOTIDE SEQUENCE</scope>
</reference>
<gene>
    <name evidence="1" type="ORF">MRATA1EN3_LOCUS6021</name>
</gene>
<evidence type="ECO:0000313" key="1">
    <source>
        <dbReference type="EMBL" id="CAI9694808.1"/>
    </source>
</evidence>
<name>A0ACB0E2H0_RANTA</name>
<evidence type="ECO:0000313" key="2">
    <source>
        <dbReference type="Proteomes" id="UP001162501"/>
    </source>
</evidence>
<organism evidence="1 2">
    <name type="scientific">Rangifer tarandus platyrhynchus</name>
    <name type="common">Svalbard reindeer</name>
    <dbReference type="NCBI Taxonomy" id="3082113"/>
    <lineage>
        <taxon>Eukaryota</taxon>
        <taxon>Metazoa</taxon>
        <taxon>Chordata</taxon>
        <taxon>Craniata</taxon>
        <taxon>Vertebrata</taxon>
        <taxon>Euteleostomi</taxon>
        <taxon>Mammalia</taxon>
        <taxon>Eutheria</taxon>
        <taxon>Laurasiatheria</taxon>
        <taxon>Artiodactyla</taxon>
        <taxon>Ruminantia</taxon>
        <taxon>Pecora</taxon>
        <taxon>Cervidae</taxon>
        <taxon>Odocoileinae</taxon>
        <taxon>Rangifer</taxon>
    </lineage>
</organism>
<dbReference type="Proteomes" id="UP001162501">
    <property type="component" value="Chromosome 14"/>
</dbReference>